<sequence length="131" mass="13989">MSDQDYNKWSSLDDDKKSEILYSFDEDGQIILGKVQDSIDVCSKAGGGAIVNTSTNAIADLPIYLCALLPGSSLDNLTKTLTEEMNTKPGAYRMLDTRGSSAALTAALPPSQMGAWWWLPLLGSVALAAIC</sequence>
<dbReference type="KEGG" id="tasa:A1Q1_07789"/>
<dbReference type="GeneID" id="25991301"/>
<gene>
    <name evidence="1" type="ORF">A1Q1_07789</name>
</gene>
<accession>J4UHH1</accession>
<evidence type="ECO:0000313" key="1">
    <source>
        <dbReference type="EMBL" id="EJT50995.1"/>
    </source>
</evidence>
<organism evidence="1 2">
    <name type="scientific">Trichosporon asahii var. asahii (strain ATCC 90039 / CBS 2479 / JCM 2466 / KCTC 7840 / NBRC 103889/ NCYC 2677 / UAMH 7654)</name>
    <name type="common">Yeast</name>
    <dbReference type="NCBI Taxonomy" id="1186058"/>
    <lineage>
        <taxon>Eukaryota</taxon>
        <taxon>Fungi</taxon>
        <taxon>Dikarya</taxon>
        <taxon>Basidiomycota</taxon>
        <taxon>Agaricomycotina</taxon>
        <taxon>Tremellomycetes</taxon>
        <taxon>Trichosporonales</taxon>
        <taxon>Trichosporonaceae</taxon>
        <taxon>Trichosporon</taxon>
    </lineage>
</organism>
<dbReference type="EMBL" id="ALBS01000077">
    <property type="protein sequence ID" value="EJT50995.1"/>
    <property type="molecule type" value="Genomic_DNA"/>
</dbReference>
<comment type="caution">
    <text evidence="1">The sequence shown here is derived from an EMBL/GenBank/DDBJ whole genome shotgun (WGS) entry which is preliminary data.</text>
</comment>
<dbReference type="AlphaFoldDB" id="J4UHH1"/>
<name>J4UHH1_TRIAS</name>
<evidence type="ECO:0000313" key="2">
    <source>
        <dbReference type="Proteomes" id="UP000002748"/>
    </source>
</evidence>
<dbReference type="HOGENOM" id="CLU_1929085_0_0_1"/>
<proteinExistence type="predicted"/>
<dbReference type="VEuPathDB" id="FungiDB:A1Q1_07789"/>
<dbReference type="RefSeq" id="XP_014182276.1">
    <property type="nucleotide sequence ID" value="XM_014326801.1"/>
</dbReference>
<reference evidence="1 2" key="1">
    <citation type="journal article" date="2012" name="Eukaryot. Cell">
        <title>Draft genome sequence of CBS 2479, the standard type strain of Trichosporon asahii.</title>
        <authorList>
            <person name="Yang R.Y."/>
            <person name="Li H.T."/>
            <person name="Zhu H."/>
            <person name="Zhou G.P."/>
            <person name="Wang M."/>
            <person name="Wang L."/>
        </authorList>
    </citation>
    <scope>NUCLEOTIDE SEQUENCE [LARGE SCALE GENOMIC DNA]</scope>
    <source>
        <strain evidence="2">ATCC 90039 / CBS 2479 / JCM 2466 / KCTC 7840 / NCYC 2677 / UAMH 7654</strain>
    </source>
</reference>
<protein>
    <submittedName>
        <fullName evidence="1">Uncharacterized protein</fullName>
    </submittedName>
</protein>
<dbReference type="Proteomes" id="UP000002748">
    <property type="component" value="Unassembled WGS sequence"/>
</dbReference>